<reference evidence="10 11" key="1">
    <citation type="submission" date="2020-10" db="EMBL/GenBank/DDBJ databases">
        <title>Genome Sequencing of Rodentibacter spp. strain DSM111151.</title>
        <authorList>
            <person name="Benga L."/>
            <person name="Lautwein T."/>
        </authorList>
    </citation>
    <scope>NUCLEOTIDE SEQUENCE [LARGE SCALE GENOMIC DNA]</scope>
    <source>
        <strain evidence="10 11">DSM 111151</strain>
    </source>
</reference>
<evidence type="ECO:0000313" key="11">
    <source>
        <dbReference type="Proteomes" id="UP000663069"/>
    </source>
</evidence>
<dbReference type="NCBIfam" id="TIGR01096">
    <property type="entry name" value="3A0103s03R"/>
    <property type="match status" value="1"/>
</dbReference>
<dbReference type="EMBL" id="CP063056">
    <property type="protein sequence ID" value="QPB43686.1"/>
    <property type="molecule type" value="Genomic_DNA"/>
</dbReference>
<proteinExistence type="inferred from homology"/>
<keyword evidence="3" id="KW-0813">Transport</keyword>
<dbReference type="PROSITE" id="PS01039">
    <property type="entry name" value="SBP_BACTERIAL_3"/>
    <property type="match status" value="1"/>
</dbReference>
<dbReference type="Proteomes" id="UP000663069">
    <property type="component" value="Chromosome"/>
</dbReference>
<keyword evidence="5" id="KW-0574">Periplasm</keyword>
<dbReference type="InterPro" id="IPR018313">
    <property type="entry name" value="SBP_3_CS"/>
</dbReference>
<gene>
    <name evidence="10" type="ORF">IHV77_06440</name>
</gene>
<dbReference type="PANTHER" id="PTHR35936">
    <property type="entry name" value="MEMBRANE-BOUND LYTIC MUREIN TRANSGLYCOSYLASE F"/>
    <property type="match status" value="1"/>
</dbReference>
<evidence type="ECO:0000256" key="4">
    <source>
        <dbReference type="ARBA" id="ARBA00022729"/>
    </source>
</evidence>
<keyword evidence="11" id="KW-1185">Reference proteome</keyword>
<keyword evidence="4 7" id="KW-0732">Signal</keyword>
<sequence>MKKQLLLGILIGMGMAANAEELTFGTEPSYPPFEATTEKGELVGFDIDIAQAICKEIQATCHFKTQPFDALIPSLKAKRFDAAMSAIDITPAREKQVLFSDPYYDSSASYIALKGKGNLTTAKNIGVQNGSTFQQYTVTETPQYTPKSYVNLQDAVLDLQNGRIDIVLSDTALLADIIAKEPNLEFVGEKVMNAKYFGSGVGIALHKSNKALQERLNQGLKIIKENGEYQKIYDKWMKK</sequence>
<dbReference type="RefSeq" id="WP_194813241.1">
    <property type="nucleotide sequence ID" value="NZ_CP063056.1"/>
</dbReference>
<feature type="chain" id="PRO_5047270254" evidence="7">
    <location>
        <begin position="20"/>
        <end position="239"/>
    </location>
</feature>
<evidence type="ECO:0000256" key="3">
    <source>
        <dbReference type="ARBA" id="ARBA00022448"/>
    </source>
</evidence>
<feature type="domain" description="Solute-binding protein family 3/N-terminal" evidence="8">
    <location>
        <begin position="21"/>
        <end position="239"/>
    </location>
</feature>
<dbReference type="SMART" id="SM00079">
    <property type="entry name" value="PBPe"/>
    <property type="match status" value="1"/>
</dbReference>
<dbReference type="PANTHER" id="PTHR35936:SF20">
    <property type="entry name" value="ABC TRANSPORTER ARGININE-BINDING PROTEIN 2-RELATED"/>
    <property type="match status" value="1"/>
</dbReference>
<feature type="domain" description="Ionotropic glutamate receptor C-terminal" evidence="9">
    <location>
        <begin position="21"/>
        <end position="239"/>
    </location>
</feature>
<dbReference type="Pfam" id="PF00497">
    <property type="entry name" value="SBP_bac_3"/>
    <property type="match status" value="1"/>
</dbReference>
<evidence type="ECO:0000313" key="10">
    <source>
        <dbReference type="EMBL" id="QPB43686.1"/>
    </source>
</evidence>
<dbReference type="InterPro" id="IPR005768">
    <property type="entry name" value="Lys_Arg_Orn-bd"/>
</dbReference>
<evidence type="ECO:0000256" key="1">
    <source>
        <dbReference type="ARBA" id="ARBA00004418"/>
    </source>
</evidence>
<dbReference type="InterPro" id="IPR001638">
    <property type="entry name" value="Solute-binding_3/MltF_N"/>
</dbReference>
<name>A0ABX6V5Z7_9PAST</name>
<feature type="signal peptide" evidence="7">
    <location>
        <begin position="1"/>
        <end position="19"/>
    </location>
</feature>
<comment type="subcellular location">
    <subcellularLocation>
        <location evidence="1">Periplasm</location>
    </subcellularLocation>
</comment>
<evidence type="ECO:0000256" key="5">
    <source>
        <dbReference type="ARBA" id="ARBA00022764"/>
    </source>
</evidence>
<evidence type="ECO:0000256" key="6">
    <source>
        <dbReference type="RuleBase" id="RU003744"/>
    </source>
</evidence>
<dbReference type="Gene3D" id="3.40.190.10">
    <property type="entry name" value="Periplasmic binding protein-like II"/>
    <property type="match status" value="2"/>
</dbReference>
<organism evidence="10 11">
    <name type="scientific">Rodentibacter haemolyticus</name>
    <dbReference type="NCBI Taxonomy" id="2778911"/>
    <lineage>
        <taxon>Bacteria</taxon>
        <taxon>Pseudomonadati</taxon>
        <taxon>Pseudomonadota</taxon>
        <taxon>Gammaproteobacteria</taxon>
        <taxon>Pasteurellales</taxon>
        <taxon>Pasteurellaceae</taxon>
        <taxon>Rodentibacter</taxon>
    </lineage>
</organism>
<evidence type="ECO:0000256" key="7">
    <source>
        <dbReference type="SAM" id="SignalP"/>
    </source>
</evidence>
<dbReference type="SUPFAM" id="SSF53850">
    <property type="entry name" value="Periplasmic binding protein-like II"/>
    <property type="match status" value="1"/>
</dbReference>
<evidence type="ECO:0000256" key="2">
    <source>
        <dbReference type="ARBA" id="ARBA00010333"/>
    </source>
</evidence>
<comment type="similarity">
    <text evidence="2 6">Belongs to the bacterial solute-binding protein 3 family.</text>
</comment>
<evidence type="ECO:0000259" key="9">
    <source>
        <dbReference type="SMART" id="SM00079"/>
    </source>
</evidence>
<protein>
    <submittedName>
        <fullName evidence="10">Transporter substrate-binding domain-containing protein</fullName>
    </submittedName>
</protein>
<evidence type="ECO:0000259" key="8">
    <source>
        <dbReference type="SMART" id="SM00062"/>
    </source>
</evidence>
<dbReference type="SMART" id="SM00062">
    <property type="entry name" value="PBPb"/>
    <property type="match status" value="1"/>
</dbReference>
<dbReference type="InterPro" id="IPR001320">
    <property type="entry name" value="Iontro_rcpt_C"/>
</dbReference>
<accession>A0ABX6V5Z7</accession>